<dbReference type="Proteomes" id="UP001595528">
    <property type="component" value="Unassembled WGS sequence"/>
</dbReference>
<sequence>MTRQIVLLAARGAQVLDATGPAAVFSAANDGRAERGGSPPSYQVILASPAGGAVETISSVTLQTAALADVDPAGVHTCLVAGHDRDGMQALIADRGARDWVLQAAAQAPRWGSVCSGAFALAAWGLLDGRRAATHWGVTEEMARGYPKVAVDADSLYVTDGPVWTSAGITAGIDMSLAMVEADLGARIAATIARRLVVYLRRPGSQAQFSDALKRQCAAATPYAELIDWAEANLATDLNVERLAERAGQSLRTFQRRFAAATGRSPAAFVEDLRIDRAKMLIASGVALKVVAGDVGYPDAGRLSTAFRRRMGLSPSVWRAMHGNDPDHSAIRPAATN</sequence>
<dbReference type="SUPFAM" id="SSF46689">
    <property type="entry name" value="Homeodomain-like"/>
    <property type="match status" value="2"/>
</dbReference>
<dbReference type="Gene3D" id="3.40.50.880">
    <property type="match status" value="1"/>
</dbReference>
<keyword evidence="2" id="KW-0804">Transcription</keyword>
<dbReference type="InterPro" id="IPR052158">
    <property type="entry name" value="INH-QAR"/>
</dbReference>
<evidence type="ECO:0000256" key="2">
    <source>
        <dbReference type="ARBA" id="ARBA00023163"/>
    </source>
</evidence>
<dbReference type="SUPFAM" id="SSF52317">
    <property type="entry name" value="Class I glutamine amidotransferase-like"/>
    <property type="match status" value="1"/>
</dbReference>
<evidence type="ECO:0000313" key="5">
    <source>
        <dbReference type="Proteomes" id="UP001595528"/>
    </source>
</evidence>
<keyword evidence="1" id="KW-0805">Transcription regulation</keyword>
<dbReference type="CDD" id="cd03137">
    <property type="entry name" value="GATase1_AraC_1"/>
    <property type="match status" value="1"/>
</dbReference>
<dbReference type="InterPro" id="IPR029062">
    <property type="entry name" value="Class_I_gatase-like"/>
</dbReference>
<evidence type="ECO:0000256" key="1">
    <source>
        <dbReference type="ARBA" id="ARBA00023015"/>
    </source>
</evidence>
<comment type="caution">
    <text evidence="4">The sequence shown here is derived from an EMBL/GenBank/DDBJ whole genome shotgun (WGS) entry which is preliminary data.</text>
</comment>
<dbReference type="SMART" id="SM00342">
    <property type="entry name" value="HTH_ARAC"/>
    <property type="match status" value="1"/>
</dbReference>
<protein>
    <submittedName>
        <fullName evidence="4">GlxA family transcriptional regulator</fullName>
    </submittedName>
</protein>
<dbReference type="PROSITE" id="PS01124">
    <property type="entry name" value="HTH_ARAC_FAMILY_2"/>
    <property type="match status" value="1"/>
</dbReference>
<dbReference type="Pfam" id="PF01965">
    <property type="entry name" value="DJ-1_PfpI"/>
    <property type="match status" value="1"/>
</dbReference>
<dbReference type="PANTHER" id="PTHR43130:SF3">
    <property type="entry name" value="HTH-TYPE TRANSCRIPTIONAL REGULATOR RV1931C"/>
    <property type="match status" value="1"/>
</dbReference>
<dbReference type="Gene3D" id="1.10.10.60">
    <property type="entry name" value="Homeodomain-like"/>
    <property type="match status" value="1"/>
</dbReference>
<proteinExistence type="predicted"/>
<dbReference type="RefSeq" id="WP_379899853.1">
    <property type="nucleotide sequence ID" value="NZ_JBHRTR010000023.1"/>
</dbReference>
<dbReference type="InterPro" id="IPR018060">
    <property type="entry name" value="HTH_AraC"/>
</dbReference>
<reference evidence="5" key="1">
    <citation type="journal article" date="2019" name="Int. J. Syst. Evol. Microbiol.">
        <title>The Global Catalogue of Microorganisms (GCM) 10K type strain sequencing project: providing services to taxonomists for standard genome sequencing and annotation.</title>
        <authorList>
            <consortium name="The Broad Institute Genomics Platform"/>
            <consortium name="The Broad Institute Genome Sequencing Center for Infectious Disease"/>
            <person name="Wu L."/>
            <person name="Ma J."/>
        </authorList>
    </citation>
    <scope>NUCLEOTIDE SEQUENCE [LARGE SCALE GENOMIC DNA]</scope>
    <source>
        <strain evidence="5">KCTC 42964</strain>
    </source>
</reference>
<name>A0ABV7KZI9_9PROT</name>
<dbReference type="InterPro" id="IPR009057">
    <property type="entry name" value="Homeodomain-like_sf"/>
</dbReference>
<dbReference type="InterPro" id="IPR002818">
    <property type="entry name" value="DJ-1/PfpI"/>
</dbReference>
<dbReference type="EMBL" id="JBHRTR010000023">
    <property type="protein sequence ID" value="MFC3227580.1"/>
    <property type="molecule type" value="Genomic_DNA"/>
</dbReference>
<dbReference type="PANTHER" id="PTHR43130">
    <property type="entry name" value="ARAC-FAMILY TRANSCRIPTIONAL REGULATOR"/>
    <property type="match status" value="1"/>
</dbReference>
<evidence type="ECO:0000313" key="4">
    <source>
        <dbReference type="EMBL" id="MFC3227580.1"/>
    </source>
</evidence>
<dbReference type="Pfam" id="PF12833">
    <property type="entry name" value="HTH_18"/>
    <property type="match status" value="1"/>
</dbReference>
<organism evidence="4 5">
    <name type="scientific">Marinibaculum pumilum</name>
    <dbReference type="NCBI Taxonomy" id="1766165"/>
    <lineage>
        <taxon>Bacteria</taxon>
        <taxon>Pseudomonadati</taxon>
        <taxon>Pseudomonadota</taxon>
        <taxon>Alphaproteobacteria</taxon>
        <taxon>Rhodospirillales</taxon>
        <taxon>Rhodospirillaceae</taxon>
        <taxon>Marinibaculum</taxon>
    </lineage>
</organism>
<gene>
    <name evidence="4" type="ORF">ACFOGJ_10080</name>
</gene>
<keyword evidence="5" id="KW-1185">Reference proteome</keyword>
<accession>A0ABV7KZI9</accession>
<feature type="domain" description="HTH araC/xylS-type" evidence="3">
    <location>
        <begin position="224"/>
        <end position="321"/>
    </location>
</feature>
<evidence type="ECO:0000259" key="3">
    <source>
        <dbReference type="PROSITE" id="PS01124"/>
    </source>
</evidence>